<name>A0ABD5T1Q3_9EURY</name>
<keyword evidence="1" id="KW-0812">Transmembrane</keyword>
<proteinExistence type="predicted"/>
<evidence type="ECO:0000256" key="1">
    <source>
        <dbReference type="SAM" id="Phobius"/>
    </source>
</evidence>
<accession>A0ABD5T1Q3</accession>
<sequence length="269" mass="29397">MDATPSDRGQANLVGFIILFGFLLVSYSLVQAYVVPNQNAEVEYQHYQEVREDMTGLYAEIVTPERSTSDRQVLVPVDLGMDYPPRLLFLNPPPASGSIRSSTQGTIRIDGANATEICGGNDTTGLVYSPNYQVTTQPDIRYENGLLYVETEDDAYAMLEQRPILTERENGNDVISLYRLSGTLPRQSGTDTLPLEITVPGGSENSATVNDVTVTLRSDLPANQWNERVLTGGQSGLNATQIDDDTVRIQGFNSTYDVRCPAVGLGKPP</sequence>
<dbReference type="Proteomes" id="UP001596274">
    <property type="component" value="Unassembled WGS sequence"/>
</dbReference>
<keyword evidence="3" id="KW-1185">Reference proteome</keyword>
<evidence type="ECO:0000313" key="2">
    <source>
        <dbReference type="EMBL" id="MFC6770684.1"/>
    </source>
</evidence>
<organism evidence="2 3">
    <name type="scientific">Halorubrum pallidum</name>
    <dbReference type="NCBI Taxonomy" id="1526114"/>
    <lineage>
        <taxon>Archaea</taxon>
        <taxon>Methanobacteriati</taxon>
        <taxon>Methanobacteriota</taxon>
        <taxon>Stenosarchaea group</taxon>
        <taxon>Halobacteria</taxon>
        <taxon>Halobacteriales</taxon>
        <taxon>Haloferacaceae</taxon>
        <taxon>Halorubrum</taxon>
    </lineage>
</organism>
<dbReference type="EMBL" id="JBHSWT010000110">
    <property type="protein sequence ID" value="MFC6770684.1"/>
    <property type="molecule type" value="Genomic_DNA"/>
</dbReference>
<protein>
    <submittedName>
        <fullName evidence="2">Uncharacterized protein</fullName>
    </submittedName>
</protein>
<reference evidence="2 3" key="1">
    <citation type="journal article" date="2019" name="Int. J. Syst. Evol. Microbiol.">
        <title>The Global Catalogue of Microorganisms (GCM) 10K type strain sequencing project: providing services to taxonomists for standard genome sequencing and annotation.</title>
        <authorList>
            <consortium name="The Broad Institute Genomics Platform"/>
            <consortium name="The Broad Institute Genome Sequencing Center for Infectious Disease"/>
            <person name="Wu L."/>
            <person name="Ma J."/>
        </authorList>
    </citation>
    <scope>NUCLEOTIDE SEQUENCE [LARGE SCALE GENOMIC DNA]</scope>
    <source>
        <strain evidence="2 3">PJ61</strain>
    </source>
</reference>
<comment type="caution">
    <text evidence="2">The sequence shown here is derived from an EMBL/GenBank/DDBJ whole genome shotgun (WGS) entry which is preliminary data.</text>
</comment>
<evidence type="ECO:0000313" key="3">
    <source>
        <dbReference type="Proteomes" id="UP001596274"/>
    </source>
</evidence>
<feature type="transmembrane region" description="Helical" evidence="1">
    <location>
        <begin position="12"/>
        <end position="30"/>
    </location>
</feature>
<keyword evidence="1" id="KW-0472">Membrane</keyword>
<dbReference type="AlphaFoldDB" id="A0ABD5T1Q3"/>
<gene>
    <name evidence="2" type="ORF">ACFQDD_03960</name>
</gene>
<keyword evidence="1" id="KW-1133">Transmembrane helix</keyword>